<dbReference type="InterPro" id="IPR039426">
    <property type="entry name" value="TonB-dep_rcpt-like"/>
</dbReference>
<dbReference type="Pfam" id="PF00593">
    <property type="entry name" value="TonB_dep_Rec_b-barrel"/>
    <property type="match status" value="1"/>
</dbReference>
<feature type="domain" description="TonB-dependent receptor plug" evidence="11">
    <location>
        <begin position="152"/>
        <end position="250"/>
    </location>
</feature>
<keyword evidence="2 8" id="KW-0813">Transport</keyword>
<reference evidence="12 13" key="1">
    <citation type="journal article" date="2012" name="Stand. Genomic Sci.">
        <title>Complete genome sequence of Terriglobus saanensis type strain SP1PR4(T), an Acidobacteria from tundra soil.</title>
        <authorList>
            <person name="Rawat S.R."/>
            <person name="Mannisto M.K."/>
            <person name="Starovoytov V."/>
            <person name="Goodwin L."/>
            <person name="Nolan M."/>
            <person name="Hauser L."/>
            <person name="Land M."/>
            <person name="Davenport K.W."/>
            <person name="Woyke T."/>
            <person name="Haggblom M.M."/>
        </authorList>
    </citation>
    <scope>NUCLEOTIDE SEQUENCE</scope>
    <source>
        <strain evidence="13">ATCC BAA-1853 / DSM 23119 / SP1PR4</strain>
    </source>
</reference>
<evidence type="ECO:0000256" key="8">
    <source>
        <dbReference type="PROSITE-ProRule" id="PRU01360"/>
    </source>
</evidence>
<dbReference type="STRING" id="401053.AciPR4_1153"/>
<evidence type="ECO:0000256" key="6">
    <source>
        <dbReference type="ARBA" id="ARBA00023136"/>
    </source>
</evidence>
<evidence type="ECO:0000256" key="3">
    <source>
        <dbReference type="ARBA" id="ARBA00022452"/>
    </source>
</evidence>
<dbReference type="GO" id="GO:0015344">
    <property type="term" value="F:siderophore uptake transmembrane transporter activity"/>
    <property type="evidence" value="ECO:0007669"/>
    <property type="project" value="TreeGrafter"/>
</dbReference>
<feature type="domain" description="TonB-dependent receptor-like beta-barrel" evidence="10">
    <location>
        <begin position="328"/>
        <end position="860"/>
    </location>
</feature>
<dbReference type="Pfam" id="PF07715">
    <property type="entry name" value="Plug"/>
    <property type="match status" value="1"/>
</dbReference>
<accession>E8UXN7</accession>
<dbReference type="Gene3D" id="3.55.50.30">
    <property type="match status" value="1"/>
</dbReference>
<evidence type="ECO:0000259" key="11">
    <source>
        <dbReference type="Pfam" id="PF07715"/>
    </source>
</evidence>
<comment type="similarity">
    <text evidence="8 9">Belongs to the TonB-dependent receptor family.</text>
</comment>
<evidence type="ECO:0000256" key="9">
    <source>
        <dbReference type="RuleBase" id="RU003357"/>
    </source>
</evidence>
<dbReference type="PROSITE" id="PS52016">
    <property type="entry name" value="TONB_DEPENDENT_REC_3"/>
    <property type="match status" value="1"/>
</dbReference>
<keyword evidence="3 8" id="KW-1134">Transmembrane beta strand</keyword>
<keyword evidence="4 8" id="KW-0812">Transmembrane</keyword>
<dbReference type="AlphaFoldDB" id="E8UXN7"/>
<dbReference type="PANTHER" id="PTHR32552">
    <property type="entry name" value="FERRICHROME IRON RECEPTOR-RELATED"/>
    <property type="match status" value="1"/>
</dbReference>
<organism evidence="12 13">
    <name type="scientific">Terriglobus saanensis (strain ATCC BAA-1853 / DSM 23119 / SP1PR4)</name>
    <dbReference type="NCBI Taxonomy" id="401053"/>
    <lineage>
        <taxon>Bacteria</taxon>
        <taxon>Pseudomonadati</taxon>
        <taxon>Acidobacteriota</taxon>
        <taxon>Terriglobia</taxon>
        <taxon>Terriglobales</taxon>
        <taxon>Acidobacteriaceae</taxon>
        <taxon>Terriglobus</taxon>
    </lineage>
</organism>
<evidence type="ECO:0000256" key="4">
    <source>
        <dbReference type="ARBA" id="ARBA00022692"/>
    </source>
</evidence>
<dbReference type="HOGENOM" id="CLU_008287_9_1_0"/>
<dbReference type="Proteomes" id="UP000006844">
    <property type="component" value="Chromosome"/>
</dbReference>
<evidence type="ECO:0000313" key="13">
    <source>
        <dbReference type="Proteomes" id="UP000006844"/>
    </source>
</evidence>
<evidence type="ECO:0000256" key="1">
    <source>
        <dbReference type="ARBA" id="ARBA00004571"/>
    </source>
</evidence>
<dbReference type="KEGG" id="tsa:AciPR4_1153"/>
<dbReference type="GO" id="GO:0009279">
    <property type="term" value="C:cell outer membrane"/>
    <property type="evidence" value="ECO:0007669"/>
    <property type="project" value="UniProtKB-SubCell"/>
</dbReference>
<evidence type="ECO:0000259" key="10">
    <source>
        <dbReference type="Pfam" id="PF00593"/>
    </source>
</evidence>
<protein>
    <submittedName>
        <fullName evidence="12">TonB-dependent receptor plug</fullName>
    </submittedName>
</protein>
<dbReference type="Gene3D" id="2.170.130.10">
    <property type="entry name" value="TonB-dependent receptor, plug domain"/>
    <property type="match status" value="1"/>
</dbReference>
<sequence>MKKHRKISHPARILAMGTLAVYATASKSQTVAPQSGQNNATGASNPSTLASSSARRFNIAAGTLEGALNDFRAQSAVEVNVKLPMDKLQGIQTPAVSGLYTPSVAMRRLLENTGLSFKFAGPDKLDIVLRNDESVDVSSLDILPLSTFTQPLLDTAQTVNVVPQFIIQEQAANTLRETLRNIPGISLAAGEGGAQGDNLNIRGFSARNDMFLDGIRDFGSYYRDSFDYESVSVIQGPASVEFGRGSTGGVINQESKAPMSKTSIRGGLQLGTNLNRRVNLDVNKPLDEYIAGAAFRMNLVGQQSQVAGRNNVEMKRFGVATALSFGMNSNTRWNLNYLHEAEDSLPDYGLPYFYAKVAPVDRHNFYGFVDDNWLRTSPDIISGRVDHDFSPNVSLRSSLRWGNYPRDVRITEPQIGATATLAGVGAVQPNGNYASYNANCGTATCFLATAPITSIGVTRNQIQARSTEDILWEQTALTAHLRFFGIENDSSFLLEGGRERSAPVRPRYTVATTPATAPSPGDLFVPLTITAPSITHVASQSYGFNFIDTLKITRWVQLSGGIRFDYFNTHSDAFTPTTSTTTTPIYTGTRVILDHLDKMPTYRAAIAVKPRPNGTVYFDYGTSFNPSAESLSLSANNATLPPETNETYEVGSKWDVMNGKLNLSGAWFRTEKMNAKETSPLDSTITLVSGTQLVQGVQFGAIGHLPRHFDVILGYAYLAGRLESSALNASPFASLNLGFYNNWQTRLKTDPNAVVDPRYNTAPFYINPANFPLANVGKNTGNLWVTHDLGWRFVGGFGTNYIGARRASSSSLIGIYNTAATPVTSAPLAFKTLPGYWNFDAMMRRPLTDNLNLQVNVFNLTNGFYIAQPHPNHLIPGEGINAQIGLNLHF</sequence>
<dbReference type="SUPFAM" id="SSF56935">
    <property type="entry name" value="Porins"/>
    <property type="match status" value="1"/>
</dbReference>
<evidence type="ECO:0000313" key="12">
    <source>
        <dbReference type="EMBL" id="ADV81981.1"/>
    </source>
</evidence>
<evidence type="ECO:0000256" key="7">
    <source>
        <dbReference type="ARBA" id="ARBA00023237"/>
    </source>
</evidence>
<dbReference type="eggNOG" id="COG4774">
    <property type="taxonomic scope" value="Bacteria"/>
</dbReference>
<evidence type="ECO:0000256" key="5">
    <source>
        <dbReference type="ARBA" id="ARBA00023077"/>
    </source>
</evidence>
<dbReference type="InterPro" id="IPR036942">
    <property type="entry name" value="Beta-barrel_TonB_sf"/>
</dbReference>
<dbReference type="PANTHER" id="PTHR32552:SF83">
    <property type="entry name" value="BLR3904 PROTEIN"/>
    <property type="match status" value="1"/>
</dbReference>
<dbReference type="InterPro" id="IPR037066">
    <property type="entry name" value="Plug_dom_sf"/>
</dbReference>
<dbReference type="InterPro" id="IPR000531">
    <property type="entry name" value="Beta-barrel_TonB"/>
</dbReference>
<keyword evidence="6 8" id="KW-0472">Membrane</keyword>
<dbReference type="EMBL" id="CP002467">
    <property type="protein sequence ID" value="ADV81981.1"/>
    <property type="molecule type" value="Genomic_DNA"/>
</dbReference>
<dbReference type="InterPro" id="IPR012910">
    <property type="entry name" value="Plug_dom"/>
</dbReference>
<keyword evidence="5 9" id="KW-0798">TonB box</keyword>
<proteinExistence type="inferred from homology"/>
<dbReference type="RefSeq" id="WP_013567714.1">
    <property type="nucleotide sequence ID" value="NC_014963.1"/>
</dbReference>
<gene>
    <name evidence="12" type="ordered locus">AciPR4_1153</name>
</gene>
<name>E8UXN7_TERSS</name>
<comment type="subcellular location">
    <subcellularLocation>
        <location evidence="1 8">Cell outer membrane</location>
        <topology evidence="1 8">Multi-pass membrane protein</topology>
    </subcellularLocation>
</comment>
<keyword evidence="13" id="KW-1185">Reference proteome</keyword>
<keyword evidence="7 8" id="KW-0998">Cell outer membrane</keyword>
<evidence type="ECO:0000256" key="2">
    <source>
        <dbReference type="ARBA" id="ARBA00022448"/>
    </source>
</evidence>
<keyword evidence="12" id="KW-0675">Receptor</keyword>
<dbReference type="Gene3D" id="2.40.170.20">
    <property type="entry name" value="TonB-dependent receptor, beta-barrel domain"/>
    <property type="match status" value="1"/>
</dbReference>